<evidence type="ECO:0000313" key="9">
    <source>
        <dbReference type="Proteomes" id="UP001597296"/>
    </source>
</evidence>
<accession>A0ABW5CEX2</accession>
<evidence type="ECO:0000256" key="1">
    <source>
        <dbReference type="ARBA" id="ARBA00004651"/>
    </source>
</evidence>
<evidence type="ECO:0000259" key="7">
    <source>
        <dbReference type="Pfam" id="PF00482"/>
    </source>
</evidence>
<name>A0ABW5CEX2_9PROT</name>
<dbReference type="PANTHER" id="PTHR35007:SF2">
    <property type="entry name" value="PILUS ASSEMBLE PROTEIN"/>
    <property type="match status" value="1"/>
</dbReference>
<dbReference type="Proteomes" id="UP001597296">
    <property type="component" value="Unassembled WGS sequence"/>
</dbReference>
<evidence type="ECO:0000256" key="4">
    <source>
        <dbReference type="ARBA" id="ARBA00022989"/>
    </source>
</evidence>
<gene>
    <name evidence="8" type="ORF">ACFSNB_11965</name>
</gene>
<reference evidence="9" key="1">
    <citation type="journal article" date="2019" name="Int. J. Syst. Evol. Microbiol.">
        <title>The Global Catalogue of Microorganisms (GCM) 10K type strain sequencing project: providing services to taxonomists for standard genome sequencing and annotation.</title>
        <authorList>
            <consortium name="The Broad Institute Genomics Platform"/>
            <consortium name="The Broad Institute Genome Sequencing Center for Infectious Disease"/>
            <person name="Wu L."/>
            <person name="Ma J."/>
        </authorList>
    </citation>
    <scope>NUCLEOTIDE SEQUENCE [LARGE SCALE GENOMIC DNA]</scope>
    <source>
        <strain evidence="9">KCTC 15012</strain>
    </source>
</reference>
<keyword evidence="5 6" id="KW-0472">Membrane</keyword>
<evidence type="ECO:0000256" key="6">
    <source>
        <dbReference type="SAM" id="Phobius"/>
    </source>
</evidence>
<comment type="subcellular location">
    <subcellularLocation>
        <location evidence="1">Cell membrane</location>
        <topology evidence="1">Multi-pass membrane protein</topology>
    </subcellularLocation>
</comment>
<evidence type="ECO:0000256" key="5">
    <source>
        <dbReference type="ARBA" id="ARBA00023136"/>
    </source>
</evidence>
<evidence type="ECO:0000256" key="3">
    <source>
        <dbReference type="ARBA" id="ARBA00022692"/>
    </source>
</evidence>
<dbReference type="InterPro" id="IPR018076">
    <property type="entry name" value="T2SS_GspF_dom"/>
</dbReference>
<protein>
    <submittedName>
        <fullName evidence="8">Type II secretion system F family protein</fullName>
    </submittedName>
</protein>
<keyword evidence="4 6" id="KW-1133">Transmembrane helix</keyword>
<feature type="domain" description="Type II secretion system protein GspF" evidence="7">
    <location>
        <begin position="174"/>
        <end position="299"/>
    </location>
</feature>
<feature type="transmembrane region" description="Helical" evidence="6">
    <location>
        <begin position="6"/>
        <end position="28"/>
    </location>
</feature>
<comment type="caution">
    <text evidence="8">The sequence shown here is derived from an EMBL/GenBank/DDBJ whole genome shotgun (WGS) entry which is preliminary data.</text>
</comment>
<organism evidence="8 9">
    <name type="scientific">Phaeospirillum tilakii</name>
    <dbReference type="NCBI Taxonomy" id="741673"/>
    <lineage>
        <taxon>Bacteria</taxon>
        <taxon>Pseudomonadati</taxon>
        <taxon>Pseudomonadota</taxon>
        <taxon>Alphaproteobacteria</taxon>
        <taxon>Rhodospirillales</taxon>
        <taxon>Rhodospirillaceae</taxon>
        <taxon>Phaeospirillum</taxon>
    </lineage>
</organism>
<feature type="transmembrane region" description="Helical" evidence="6">
    <location>
        <begin position="134"/>
        <end position="155"/>
    </location>
</feature>
<feature type="transmembrane region" description="Helical" evidence="6">
    <location>
        <begin position="287"/>
        <end position="307"/>
    </location>
</feature>
<evidence type="ECO:0000256" key="2">
    <source>
        <dbReference type="ARBA" id="ARBA00022475"/>
    </source>
</evidence>
<proteinExistence type="predicted"/>
<feature type="transmembrane region" description="Helical" evidence="6">
    <location>
        <begin position="100"/>
        <end position="122"/>
    </location>
</feature>
<keyword evidence="9" id="KW-1185">Reference proteome</keyword>
<dbReference type="PANTHER" id="PTHR35007">
    <property type="entry name" value="INTEGRAL MEMBRANE PROTEIN-RELATED"/>
    <property type="match status" value="1"/>
</dbReference>
<sequence>MAPSSPVLFALIALALAGLVGGLTYLGLSRPHLRIAERARAVAADQFGRGDGGGARRGALLLALAHPLFRAVGRLPLIEAAQRERFAALLRTAGWRHPQALSWFIAVKVLAGAGLAAAGLAVATLAAPPGSSPLLAAALTLGGLVGGLILPEAALRWAVARRQRQVLAGVPDALDLMVICTNAGFSLGATLRRVATEFADLNPALANELAITADDIAVRADPLSGLRNLSARMEIPALTAMVTTLVQAQRYGTPITQSLRTLAQTERRARILAMEEKGAKLSTKITIPMMTLILPAVLILAAGPAVLRIMEAFAK</sequence>
<dbReference type="RefSeq" id="WP_377316823.1">
    <property type="nucleotide sequence ID" value="NZ_JBHUIY010000023.1"/>
</dbReference>
<keyword evidence="2" id="KW-1003">Cell membrane</keyword>
<evidence type="ECO:0000313" key="8">
    <source>
        <dbReference type="EMBL" id="MFD2234523.1"/>
    </source>
</evidence>
<keyword evidence="3 6" id="KW-0812">Transmembrane</keyword>
<dbReference type="EMBL" id="JBHUIY010000023">
    <property type="protein sequence ID" value="MFD2234523.1"/>
    <property type="molecule type" value="Genomic_DNA"/>
</dbReference>
<dbReference type="Pfam" id="PF00482">
    <property type="entry name" value="T2SSF"/>
    <property type="match status" value="1"/>
</dbReference>